<dbReference type="InterPro" id="IPR001584">
    <property type="entry name" value="Integrase_cat-core"/>
</dbReference>
<feature type="domain" description="Integrase catalytic" evidence="2">
    <location>
        <begin position="102"/>
        <end position="289"/>
    </location>
</feature>
<name>C7CEP9_METED</name>
<dbReference type="SUPFAM" id="SSF53098">
    <property type="entry name" value="Ribonuclease H-like"/>
    <property type="match status" value="1"/>
</dbReference>
<dbReference type="GO" id="GO:0003676">
    <property type="term" value="F:nucleic acid binding"/>
    <property type="evidence" value="ECO:0007669"/>
    <property type="project" value="InterPro"/>
</dbReference>
<organism evidence="3 4">
    <name type="scientific">Methylorubrum extorquens (strain DSM 6343 / CIP 106787 / DM4)</name>
    <name type="common">Methylobacterium extorquens</name>
    <dbReference type="NCBI Taxonomy" id="661410"/>
    <lineage>
        <taxon>Bacteria</taxon>
        <taxon>Pseudomonadati</taxon>
        <taxon>Pseudomonadota</taxon>
        <taxon>Alphaproteobacteria</taxon>
        <taxon>Hyphomicrobiales</taxon>
        <taxon>Methylobacteriaceae</taxon>
        <taxon>Methylorubrum</taxon>
    </lineage>
</organism>
<sequence length="309" mass="35976">MRAAAKRYGISPTTVQKWRSRQTSTDARMGPKEPRSSVLSLEDEAVIVAFRRHTLLPLDDCLYALQPSLPHLTRSSLHRCLQRHGISRLPDVDGDKPKRSRFKAYPIGYFHIDIAQVSTEQGKLHLFVAIDRTSKFAFVQLHGRATQRIAAAFLHDLVAAVPYTIHTVLTDNGIQFTDNHPVDEEAEAKAAAYWAERDEPRIYRWHSFEWACEQTKIEHRLTKPRCPWTNGQVERMNRTIKDATVKRYHYASHDELRHHLQLFVDAYNYGRRLKTLRGLTPYEFICQTWTNEPERFRLDPSHHLLGPYI</sequence>
<evidence type="ECO:0000256" key="1">
    <source>
        <dbReference type="SAM" id="MobiDB-lite"/>
    </source>
</evidence>
<dbReference type="InterPro" id="IPR036397">
    <property type="entry name" value="RNaseH_sf"/>
</dbReference>
<proteinExistence type="predicted"/>
<evidence type="ECO:0000313" key="3">
    <source>
        <dbReference type="EMBL" id="CAX26001.1"/>
    </source>
</evidence>
<dbReference type="HOGENOM" id="CLU_027402_15_1_5"/>
<dbReference type="InterPro" id="IPR012337">
    <property type="entry name" value="RNaseH-like_sf"/>
</dbReference>
<evidence type="ECO:0000259" key="2">
    <source>
        <dbReference type="PROSITE" id="PS50994"/>
    </source>
</evidence>
<feature type="region of interest" description="Disordered" evidence="1">
    <location>
        <begin position="14"/>
        <end position="35"/>
    </location>
</feature>
<dbReference type="InterPro" id="IPR009057">
    <property type="entry name" value="Homeodomain-like_sf"/>
</dbReference>
<dbReference type="Gene3D" id="3.30.420.10">
    <property type="entry name" value="Ribonuclease H-like superfamily/Ribonuclease H"/>
    <property type="match status" value="1"/>
</dbReference>
<feature type="compositionally biased region" description="Polar residues" evidence="1">
    <location>
        <begin position="14"/>
        <end position="26"/>
    </location>
</feature>
<dbReference type="InterPro" id="IPR047656">
    <property type="entry name" value="IS481-like_transpos"/>
</dbReference>
<accession>C7CEP9</accession>
<dbReference type="PANTHER" id="PTHR35004">
    <property type="entry name" value="TRANSPOSASE RV3428C-RELATED"/>
    <property type="match status" value="1"/>
</dbReference>
<dbReference type="EMBL" id="FP103042">
    <property type="protein sequence ID" value="CAX26001.1"/>
    <property type="molecule type" value="Genomic_DNA"/>
</dbReference>
<reference evidence="4" key="1">
    <citation type="journal article" date="2009" name="PLoS ONE">
        <title>Methylobacterium genome sequences: a reference blueprint to investigate microbial metabolism of C1 compounds from natural and industrial sources.</title>
        <authorList>
            <person name="Vuilleumier S."/>
            <person name="Chistoserdova L."/>
            <person name="Lee M.-C."/>
            <person name="Bringel F."/>
            <person name="Lajus A."/>
            <person name="Zhou Y."/>
            <person name="Gourion B."/>
            <person name="Barbe V."/>
            <person name="Chang J."/>
            <person name="Cruveiller S."/>
            <person name="Dossat C."/>
            <person name="Gillett W."/>
            <person name="Gruffaz C."/>
            <person name="Haugen E."/>
            <person name="Hourcade E."/>
            <person name="Levy R."/>
            <person name="Mangenot S."/>
            <person name="Muller E."/>
            <person name="Nadalig T."/>
            <person name="Pagni M."/>
            <person name="Penny C."/>
            <person name="Peyraud R."/>
            <person name="Robinson D.G."/>
            <person name="Roche D."/>
            <person name="Rouy Z."/>
            <person name="Saenampechek C."/>
            <person name="Salvignol G."/>
            <person name="Vallenet D."/>
            <person name="Wu Z."/>
            <person name="Marx C.J."/>
            <person name="Vorholt J.A."/>
            <person name="Olson M.V."/>
            <person name="Kaul R."/>
            <person name="Weissenbach J."/>
            <person name="Medigue C."/>
            <person name="Lidstrom M.E."/>
        </authorList>
    </citation>
    <scope>NUCLEOTIDE SEQUENCE [LARGE SCALE GENOMIC DNA]</scope>
    <source>
        <strain evidence="4">DSM 6343 / CIP 106787 / DM4</strain>
    </source>
</reference>
<dbReference type="PANTHER" id="PTHR35004:SF7">
    <property type="entry name" value="INTEGRASE PROTEIN"/>
    <property type="match status" value="1"/>
</dbReference>
<evidence type="ECO:0000313" key="4">
    <source>
        <dbReference type="Proteomes" id="UP000008070"/>
    </source>
</evidence>
<dbReference type="KEGG" id="mdi:METDI4371"/>
<dbReference type="NCBIfam" id="NF033577">
    <property type="entry name" value="transpos_IS481"/>
    <property type="match status" value="1"/>
</dbReference>
<dbReference type="Proteomes" id="UP000008070">
    <property type="component" value="Chromosome"/>
</dbReference>
<dbReference type="PROSITE" id="PS50994">
    <property type="entry name" value="INTEGRASE"/>
    <property type="match status" value="1"/>
</dbReference>
<dbReference type="GO" id="GO:0015074">
    <property type="term" value="P:DNA integration"/>
    <property type="evidence" value="ECO:0007669"/>
    <property type="project" value="InterPro"/>
</dbReference>
<protein>
    <submittedName>
        <fullName evidence="3">Transposase of ISMdi4, IS481 family</fullName>
    </submittedName>
</protein>
<gene>
    <name evidence="3" type="ORF">METD_I4371</name>
</gene>
<dbReference type="AlphaFoldDB" id="C7CEP9"/>
<dbReference type="SUPFAM" id="SSF46689">
    <property type="entry name" value="Homeodomain-like"/>
    <property type="match status" value="1"/>
</dbReference>
<dbReference type="Pfam" id="PF13683">
    <property type="entry name" value="rve_3"/>
    <property type="match status" value="1"/>
</dbReference>